<name>A0A127JT99_9BURK</name>
<dbReference type="EMBL" id="CP010951">
    <property type="protein sequence ID" value="AMO23248.1"/>
    <property type="molecule type" value="Genomic_DNA"/>
</dbReference>
<keyword evidence="2" id="KW-1185">Reference proteome</keyword>
<evidence type="ECO:0000313" key="2">
    <source>
        <dbReference type="Proteomes" id="UP000070433"/>
    </source>
</evidence>
<protein>
    <submittedName>
        <fullName evidence="1">Uncharacterized protein</fullName>
    </submittedName>
</protein>
<gene>
    <name evidence="1" type="ORF">UC35_10525</name>
</gene>
<organism evidence="1 2">
    <name type="scientific">Ramlibacter tataouinensis</name>
    <dbReference type="NCBI Taxonomy" id="94132"/>
    <lineage>
        <taxon>Bacteria</taxon>
        <taxon>Pseudomonadati</taxon>
        <taxon>Pseudomonadota</taxon>
        <taxon>Betaproteobacteria</taxon>
        <taxon>Burkholderiales</taxon>
        <taxon>Comamonadaceae</taxon>
        <taxon>Ramlibacter</taxon>
    </lineage>
</organism>
<reference evidence="1 2" key="1">
    <citation type="journal article" date="2014" name="Int. J. Syst. Evol. Microbiol.">
        <title>Ramlibacter solisilvae sp. nov., isolated from forest soil, and emended description of the genus Ramlibacter.</title>
        <authorList>
            <person name="Lee H.J."/>
            <person name="Lee S.H."/>
            <person name="Lee S.S."/>
            <person name="Lee J.S."/>
            <person name="Kim Y."/>
            <person name="Kim S.C."/>
            <person name="Jeon C.O."/>
        </authorList>
    </citation>
    <scope>NUCLEOTIDE SEQUENCE [LARGE SCALE GENOMIC DNA]</scope>
    <source>
        <strain evidence="1 2">5-10</strain>
    </source>
</reference>
<dbReference type="Proteomes" id="UP000070433">
    <property type="component" value="Chromosome"/>
</dbReference>
<accession>A0A127JT99</accession>
<evidence type="ECO:0000313" key="1">
    <source>
        <dbReference type="EMBL" id="AMO23248.1"/>
    </source>
</evidence>
<sequence>MSRAGHHKEVIMGFQVTYIDNFSAPGEGASWAGGSFASYEEAVAHCKGVVDSFLEQEHKPGMRSEELWDRYAMFGEDATVRSGTGDQFSGWDYARHRCQVLCGGREAA</sequence>
<proteinExistence type="predicted"/>
<dbReference type="AlphaFoldDB" id="A0A127JT99"/>